<dbReference type="EMBL" id="QDKL01000001">
    <property type="protein sequence ID" value="RZF22415.1"/>
    <property type="molecule type" value="Genomic_DNA"/>
</dbReference>
<organism evidence="1 2">
    <name type="scientific">Halobacteriovorax vibrionivorans</name>
    <dbReference type="NCBI Taxonomy" id="2152716"/>
    <lineage>
        <taxon>Bacteria</taxon>
        <taxon>Pseudomonadati</taxon>
        <taxon>Bdellovibrionota</taxon>
        <taxon>Bacteriovoracia</taxon>
        <taxon>Bacteriovoracales</taxon>
        <taxon>Halobacteriovoraceae</taxon>
        <taxon>Halobacteriovorax</taxon>
    </lineage>
</organism>
<evidence type="ECO:0008006" key="3">
    <source>
        <dbReference type="Google" id="ProtNLM"/>
    </source>
</evidence>
<dbReference type="RefSeq" id="WP_114705360.1">
    <property type="nucleotide sequence ID" value="NZ_QDKL01000001.1"/>
</dbReference>
<gene>
    <name evidence="1" type="ORF">DAY19_01195</name>
</gene>
<sequence length="261" mass="29824">MDKTNSPHIGQEPLGLIDQVVNDLTDNLKSYRNIKIGVRLISDKSGVSERTIYRLLAKENKPTYQTLLKLYRAIYNTNNDTLLLSLVPKVIKNEINKCNPNRASEGIQFHENIETQMLYDRTFAEIYILAACSPITNELIQYRYGMSGMLTLEKMLDMKALRQTKAGLYTLGENQTNFSAKTLKRLGMSLIEKYSKPQDAEDYGNNIIGFYAEGLSDEAYNRWLEVDAKAFEEKIKIANESKSKGTKRSFTFMVTDTLNEK</sequence>
<proteinExistence type="predicted"/>
<dbReference type="Proteomes" id="UP000443582">
    <property type="component" value="Unassembled WGS sequence"/>
</dbReference>
<reference evidence="2" key="1">
    <citation type="journal article" date="2019" name="Int. J. Syst. Evol. Microbiol.">
        <title>Halobacteriovorax valvorus sp. nov., a novel prokaryotic predator isolated from coastal seawater of China.</title>
        <authorList>
            <person name="Chen M.-X."/>
        </authorList>
    </citation>
    <scope>NUCLEOTIDE SEQUENCE [LARGE SCALE GENOMIC DNA]</scope>
    <source>
        <strain evidence="2">BL9</strain>
    </source>
</reference>
<protein>
    <recommendedName>
        <fullName evidence="3">HTH cro/C1-type domain-containing protein</fullName>
    </recommendedName>
</protein>
<evidence type="ECO:0000313" key="1">
    <source>
        <dbReference type="EMBL" id="RZF22415.1"/>
    </source>
</evidence>
<comment type="caution">
    <text evidence="1">The sequence shown here is derived from an EMBL/GenBank/DDBJ whole genome shotgun (WGS) entry which is preliminary data.</text>
</comment>
<accession>A0ABY0IIW9</accession>
<keyword evidence="2" id="KW-1185">Reference proteome</keyword>
<evidence type="ECO:0000313" key="2">
    <source>
        <dbReference type="Proteomes" id="UP000443582"/>
    </source>
</evidence>
<name>A0ABY0IIW9_9BACT</name>